<dbReference type="Pfam" id="PF00089">
    <property type="entry name" value="Trypsin"/>
    <property type="match status" value="1"/>
</dbReference>
<keyword evidence="7" id="KW-1185">Reference proteome</keyword>
<dbReference type="PANTHER" id="PTHR24276">
    <property type="entry name" value="POLYSERASE-RELATED"/>
    <property type="match status" value="1"/>
</dbReference>
<dbReference type="Proteomes" id="UP000708148">
    <property type="component" value="Unassembled WGS sequence"/>
</dbReference>
<gene>
    <name evidence="6" type="ORF">OSTQU699_LOCUS288</name>
</gene>
<feature type="signal peptide" evidence="4">
    <location>
        <begin position="1"/>
        <end position="20"/>
    </location>
</feature>
<feature type="domain" description="Peptidase S1" evidence="5">
    <location>
        <begin position="30"/>
        <end position="307"/>
    </location>
</feature>
<dbReference type="AlphaFoldDB" id="A0A8S1IJZ0"/>
<evidence type="ECO:0000256" key="1">
    <source>
        <dbReference type="ARBA" id="ARBA00007664"/>
    </source>
</evidence>
<feature type="region of interest" description="Disordered" evidence="3">
    <location>
        <begin position="310"/>
        <end position="366"/>
    </location>
</feature>
<dbReference type="InterPro" id="IPR043504">
    <property type="entry name" value="Peptidase_S1_PA_chymotrypsin"/>
</dbReference>
<dbReference type="GO" id="GO:0004252">
    <property type="term" value="F:serine-type endopeptidase activity"/>
    <property type="evidence" value="ECO:0007669"/>
    <property type="project" value="InterPro"/>
</dbReference>
<dbReference type="OrthoDB" id="6339452at2759"/>
<dbReference type="Gene3D" id="2.40.10.10">
    <property type="entry name" value="Trypsin-like serine proteases"/>
    <property type="match status" value="1"/>
</dbReference>
<organism evidence="6 7">
    <name type="scientific">Ostreobium quekettii</name>
    <dbReference type="NCBI Taxonomy" id="121088"/>
    <lineage>
        <taxon>Eukaryota</taxon>
        <taxon>Viridiplantae</taxon>
        <taxon>Chlorophyta</taxon>
        <taxon>core chlorophytes</taxon>
        <taxon>Ulvophyceae</taxon>
        <taxon>TCBD clade</taxon>
        <taxon>Bryopsidales</taxon>
        <taxon>Ostreobineae</taxon>
        <taxon>Ostreobiaceae</taxon>
        <taxon>Ostreobium</taxon>
    </lineage>
</organism>
<evidence type="ECO:0000313" key="7">
    <source>
        <dbReference type="Proteomes" id="UP000708148"/>
    </source>
</evidence>
<feature type="compositionally biased region" description="Polar residues" evidence="3">
    <location>
        <begin position="313"/>
        <end position="328"/>
    </location>
</feature>
<dbReference type="InterPro" id="IPR001254">
    <property type="entry name" value="Trypsin_dom"/>
</dbReference>
<name>A0A8S1IJZ0_9CHLO</name>
<dbReference type="PROSITE" id="PS50240">
    <property type="entry name" value="TRYPSIN_DOM"/>
    <property type="match status" value="1"/>
</dbReference>
<evidence type="ECO:0000256" key="3">
    <source>
        <dbReference type="SAM" id="MobiDB-lite"/>
    </source>
</evidence>
<dbReference type="SMART" id="SM00020">
    <property type="entry name" value="Tryp_SPc"/>
    <property type="match status" value="1"/>
</dbReference>
<reference evidence="6" key="1">
    <citation type="submission" date="2020-12" db="EMBL/GenBank/DDBJ databases">
        <authorList>
            <person name="Iha C."/>
        </authorList>
    </citation>
    <scope>NUCLEOTIDE SEQUENCE</scope>
</reference>
<dbReference type="InterPro" id="IPR050430">
    <property type="entry name" value="Peptidase_S1"/>
</dbReference>
<keyword evidence="2" id="KW-1015">Disulfide bond</keyword>
<protein>
    <recommendedName>
        <fullName evidence="5">Peptidase S1 domain-containing protein</fullName>
    </recommendedName>
</protein>
<accession>A0A8S1IJZ0</accession>
<feature type="chain" id="PRO_5035724493" description="Peptidase S1 domain-containing protein" evidence="4">
    <location>
        <begin position="21"/>
        <end position="660"/>
    </location>
</feature>
<dbReference type="SUPFAM" id="SSF50494">
    <property type="entry name" value="Trypsin-like serine proteases"/>
    <property type="match status" value="1"/>
</dbReference>
<proteinExistence type="inferred from homology"/>
<feature type="compositionally biased region" description="Polar residues" evidence="3">
    <location>
        <begin position="343"/>
        <end position="352"/>
    </location>
</feature>
<evidence type="ECO:0000313" key="6">
    <source>
        <dbReference type="EMBL" id="CAD7694927.1"/>
    </source>
</evidence>
<dbReference type="InterPro" id="IPR001314">
    <property type="entry name" value="Peptidase_S1A"/>
</dbReference>
<dbReference type="EMBL" id="CAJHUC010000283">
    <property type="protein sequence ID" value="CAD7694927.1"/>
    <property type="molecule type" value="Genomic_DNA"/>
</dbReference>
<dbReference type="PANTHER" id="PTHR24276:SF98">
    <property type="entry name" value="FI18310P1-RELATED"/>
    <property type="match status" value="1"/>
</dbReference>
<feature type="compositionally biased region" description="Low complexity" evidence="3">
    <location>
        <begin position="330"/>
        <end position="342"/>
    </location>
</feature>
<sequence length="660" mass="69803">MPRGAQGGFLLAAALALLLAGDLLATAAGRRGGDGSGRGPMTGWWGHRMMLWFAKTESCFKKCRASAPCDRFPYMTSIRDAAGVHRCGGVLVRAPAATKKDPPFVLTSAKCIDDLGHSPIVVIGACDRERTKILLPARTFVHEGWTGNASEGNDIALLWMSKRVKRKSIALSVRFEAPKLGEAFATLEWGTGEGAKPSDVLLISSDLRFVSSEDCSSQDSWGDTITESMACFFGGTFGQDTCPGRTGGPLLRAFAPGGDIDDGQPQGDTLLGLASFGDESGSCGEEKLPVVYTTVASHIEWIREKMAEATGQKLEQPSTSAGAPSPMTSPAEAPLAEAPAEPQDSNSETPSGCQEGDAFRGGGISGSYRVEGNSSTGSLYDGIVTIGVISEGQYRHSWYLGTSNFRGIATLEGDVATVDWGSTYPVVYHVQCNGSMLGTWDNGGATENLFPVDCPEEDPGIGGAYVLEGKDANGNSYDGVTTVMEEAPGEYRMNWKMVSWDEETGRTGVATMKGNALRVDWGKEDGASAVYDRHCEKGVFLGRWAGGNGSESLAPSKCPDDVGKDLSGKYDVTVVNVKGKVRKGNVKMELGGGGEYALVRSMKGAKAEGIGKRVEDRMAVEWSEGPAGTYAVDWCQGHLLGVWGDGTGFNVTLEHLSPAV</sequence>
<comment type="caution">
    <text evidence="6">The sequence shown here is derived from an EMBL/GenBank/DDBJ whole genome shotgun (WGS) entry which is preliminary data.</text>
</comment>
<evidence type="ECO:0000256" key="4">
    <source>
        <dbReference type="SAM" id="SignalP"/>
    </source>
</evidence>
<keyword evidence="4" id="KW-0732">Signal</keyword>
<dbReference type="InterPro" id="IPR009003">
    <property type="entry name" value="Peptidase_S1_PA"/>
</dbReference>
<evidence type="ECO:0000256" key="2">
    <source>
        <dbReference type="ARBA" id="ARBA00023157"/>
    </source>
</evidence>
<evidence type="ECO:0000259" key="5">
    <source>
        <dbReference type="PROSITE" id="PS50240"/>
    </source>
</evidence>
<dbReference type="GO" id="GO:0006508">
    <property type="term" value="P:proteolysis"/>
    <property type="evidence" value="ECO:0007669"/>
    <property type="project" value="InterPro"/>
</dbReference>
<dbReference type="CDD" id="cd00190">
    <property type="entry name" value="Tryp_SPc"/>
    <property type="match status" value="1"/>
</dbReference>
<dbReference type="PRINTS" id="PR00722">
    <property type="entry name" value="CHYMOTRYPSIN"/>
</dbReference>
<comment type="similarity">
    <text evidence="1">Belongs to the peptidase S1 family.</text>
</comment>